<name>A0A5B8SZ65_LEUPS</name>
<dbReference type="AlphaFoldDB" id="A0A5B8SZ65"/>
<proteinExistence type="predicted"/>
<dbReference type="EMBL" id="CP042383">
    <property type="protein sequence ID" value="QEA41354.1"/>
    <property type="molecule type" value="Genomic_DNA"/>
</dbReference>
<reference evidence="1 4" key="2">
    <citation type="submission" date="2023-02" db="EMBL/GenBank/DDBJ databases">
        <title>Antimicrobial susceptibility testing and tentative epidemiological cut-off values for Lactobacillaceae family species intended for ingestion.</title>
        <authorList>
            <person name="Noehr-Meldgaard K."/>
            <person name="Struve C."/>
            <person name="Ingmer H."/>
            <person name="Koza A."/>
            <person name="Al-Nakeeb K."/>
            <person name="Agersoe Y."/>
        </authorList>
    </citation>
    <scope>NUCLEOTIDE SEQUENCE [LARGE SCALE GENOMIC DNA]</scope>
    <source>
        <strain evidence="1 4">DSM 20193</strain>
    </source>
</reference>
<evidence type="ECO:0000313" key="3">
    <source>
        <dbReference type="Proteomes" id="UP000321296"/>
    </source>
</evidence>
<evidence type="ECO:0000313" key="1">
    <source>
        <dbReference type="EMBL" id="MDG9734206.1"/>
    </source>
</evidence>
<evidence type="ECO:0000313" key="4">
    <source>
        <dbReference type="Proteomes" id="UP001529201"/>
    </source>
</evidence>
<dbReference type="KEGG" id="lpse:FGL85_01860"/>
<sequence>MRLINKITIVILTILVVQIPIPVLADTAVTSYVQFENGGLEMAVDDIDFGTLDTSNLTENDNQAFLQGMGHILLYGGSGKLTVTDNRLDSNAGLSVTVKTGDNNWYDDQDEQACSMSDISLLQMTGNSLDLMSPDIAYPAMNVAESPLAHVETAGLNKDAPISYAIFVPATSNVSSLLGKTIHTDMVWTLGDYVTAE</sequence>
<dbReference type="Proteomes" id="UP000321296">
    <property type="component" value="Chromosome"/>
</dbReference>
<reference evidence="2 3" key="1">
    <citation type="submission" date="2019-06" db="EMBL/GenBank/DDBJ databases">
        <title>Genome analyses of bacteria isolated from kimchi.</title>
        <authorList>
            <person name="Lee S."/>
            <person name="Ahn S."/>
            <person name="Roh S."/>
        </authorList>
    </citation>
    <scope>NUCLEOTIDE SEQUENCE [LARGE SCALE GENOMIC DNA]</scope>
    <source>
        <strain evidence="2 3">CBA3630</strain>
    </source>
</reference>
<dbReference type="Proteomes" id="UP001529201">
    <property type="component" value="Unassembled WGS sequence"/>
</dbReference>
<evidence type="ECO:0000313" key="2">
    <source>
        <dbReference type="EMBL" id="QEA41354.1"/>
    </source>
</evidence>
<dbReference type="EMBL" id="JARGDN010000015">
    <property type="protein sequence ID" value="MDG9734206.1"/>
    <property type="molecule type" value="Genomic_DNA"/>
</dbReference>
<dbReference type="GeneID" id="64345697"/>
<gene>
    <name evidence="2" type="ORF">FGL85_01860</name>
    <name evidence="1" type="ORF">P1N92_08820</name>
</gene>
<dbReference type="RefSeq" id="WP_010276153.1">
    <property type="nucleotide sequence ID" value="NZ_CP042383.1"/>
</dbReference>
<organism evidence="2 3">
    <name type="scientific">Leuconostoc pseudomesenteroides</name>
    <dbReference type="NCBI Taxonomy" id="33968"/>
    <lineage>
        <taxon>Bacteria</taxon>
        <taxon>Bacillati</taxon>
        <taxon>Bacillota</taxon>
        <taxon>Bacilli</taxon>
        <taxon>Lactobacillales</taxon>
        <taxon>Lactobacillaceae</taxon>
        <taxon>Leuconostoc</taxon>
    </lineage>
</organism>
<accession>A0A5B8SZ65</accession>
<keyword evidence="4" id="KW-1185">Reference proteome</keyword>
<protein>
    <submittedName>
        <fullName evidence="2">Uncharacterized protein</fullName>
    </submittedName>
</protein>